<keyword evidence="1" id="KW-0949">S-adenosyl-L-methionine</keyword>
<feature type="compositionally biased region" description="Low complexity" evidence="2">
    <location>
        <begin position="36"/>
        <end position="50"/>
    </location>
</feature>
<reference evidence="4" key="1">
    <citation type="submission" date="2020-06" db="EMBL/GenBank/DDBJ databases">
        <authorList>
            <consortium name="Plant Systems Biology data submission"/>
        </authorList>
    </citation>
    <scope>NUCLEOTIDE SEQUENCE</scope>
    <source>
        <strain evidence="4">D6</strain>
    </source>
</reference>
<evidence type="ECO:0000256" key="2">
    <source>
        <dbReference type="SAM" id="MobiDB-lite"/>
    </source>
</evidence>
<organism evidence="4 5">
    <name type="scientific">Seminavis robusta</name>
    <dbReference type="NCBI Taxonomy" id="568900"/>
    <lineage>
        <taxon>Eukaryota</taxon>
        <taxon>Sar</taxon>
        <taxon>Stramenopiles</taxon>
        <taxon>Ochrophyta</taxon>
        <taxon>Bacillariophyta</taxon>
        <taxon>Bacillariophyceae</taxon>
        <taxon>Bacillariophycidae</taxon>
        <taxon>Naviculales</taxon>
        <taxon>Naviculaceae</taxon>
        <taxon>Seminavis</taxon>
    </lineage>
</organism>
<dbReference type="InterPro" id="IPR025799">
    <property type="entry name" value="Arg_MeTrfase"/>
</dbReference>
<dbReference type="GO" id="GO:0016274">
    <property type="term" value="F:protein-arginine N-methyltransferase activity"/>
    <property type="evidence" value="ECO:0007669"/>
    <property type="project" value="InterPro"/>
</dbReference>
<dbReference type="EMBL" id="CAICTM010000059">
    <property type="protein sequence ID" value="CAB9499396.1"/>
    <property type="molecule type" value="Genomic_DNA"/>
</dbReference>
<evidence type="ECO:0000313" key="4">
    <source>
        <dbReference type="EMBL" id="CAB9499396.1"/>
    </source>
</evidence>
<dbReference type="SUPFAM" id="SSF53335">
    <property type="entry name" value="S-adenosyl-L-methionine-dependent methyltransferases"/>
    <property type="match status" value="1"/>
</dbReference>
<feature type="region of interest" description="Disordered" evidence="2">
    <location>
        <begin position="36"/>
        <end position="70"/>
    </location>
</feature>
<proteinExistence type="predicted"/>
<keyword evidence="5" id="KW-1185">Reference proteome</keyword>
<dbReference type="CDD" id="cd02440">
    <property type="entry name" value="AdoMet_MTases"/>
    <property type="match status" value="1"/>
</dbReference>
<dbReference type="OrthoDB" id="41566at2759"/>
<comment type="caution">
    <text evidence="4">The sequence shown here is derived from an EMBL/GenBank/DDBJ whole genome shotgun (WGS) entry which is preliminary data.</text>
</comment>
<dbReference type="AlphaFoldDB" id="A0A9N8DEU0"/>
<dbReference type="Pfam" id="PF06325">
    <property type="entry name" value="PrmA"/>
    <property type="match status" value="1"/>
</dbReference>
<accession>A0A9N8DEU0</accession>
<sequence>MRCTVSRTLSSAVVGCWLLCSGEGVTAFLSSRTCTRTRTGTSTTRPRTPTLKWNNGSHDQDQEHDQEDETVRVDSRRRDLFSSAIAASAVAASAAVASWSIIDMNHVQPAMAFTTTRLTAQWDASSGLNSNEKEFVAFDMSAYTAMRDDPSRTPLFKKSLFDRLNAGRGPGRGPESQTVLDLGTGPFALFAIMAAEMGAGKVYAIEANPEVANYARKFIQKQGFDDVITVLDGYSTDVTLPNNEKADIVVAEICGSISSEEGAYGTILDAHKRLIKDPTNAANWIPNRIQTWAAPASYTLHNLFVPPEFDWTKIANEPVRFNCRDLGLALLDEPQCVEDITFADIDILKSSTGSGSKGGTRSKTLSFKASGDRITDNTSVFFDEYRKGRLDKEKASSLATKAARSCSGIAFWPRIYLPGSSDSSEYVINSRTHPEGGPQKSHWQTVLPVMGATPVGGIQGGDVIEVTCNFDTPEGTNKSPKYTVVAEF</sequence>
<evidence type="ECO:0000256" key="1">
    <source>
        <dbReference type="ARBA" id="ARBA00022691"/>
    </source>
</evidence>
<gene>
    <name evidence="4" type="ORF">SEMRO_60_G034490.1</name>
</gene>
<feature type="signal peptide" evidence="3">
    <location>
        <begin position="1"/>
        <end position="27"/>
    </location>
</feature>
<evidence type="ECO:0000256" key="3">
    <source>
        <dbReference type="SAM" id="SignalP"/>
    </source>
</evidence>
<dbReference type="InterPro" id="IPR029063">
    <property type="entry name" value="SAM-dependent_MTases_sf"/>
</dbReference>
<feature type="compositionally biased region" description="Basic and acidic residues" evidence="2">
    <location>
        <begin position="58"/>
        <end position="70"/>
    </location>
</feature>
<dbReference type="Gene3D" id="3.40.50.150">
    <property type="entry name" value="Vaccinia Virus protein VP39"/>
    <property type="match status" value="1"/>
</dbReference>
<keyword evidence="3" id="KW-0732">Signal</keyword>
<protein>
    <submittedName>
        <fullName evidence="4">Arginine N-methyltransferase PRMT10</fullName>
    </submittedName>
</protein>
<feature type="chain" id="PRO_5040166239" evidence="3">
    <location>
        <begin position="28"/>
        <end position="488"/>
    </location>
</feature>
<dbReference type="PANTHER" id="PTHR11006">
    <property type="entry name" value="PROTEIN ARGININE N-METHYLTRANSFERASE"/>
    <property type="match status" value="1"/>
</dbReference>
<dbReference type="GO" id="GO:0005634">
    <property type="term" value="C:nucleus"/>
    <property type="evidence" value="ECO:0007669"/>
    <property type="project" value="TreeGrafter"/>
</dbReference>
<name>A0A9N8DEU0_9STRA</name>
<evidence type="ECO:0000313" key="5">
    <source>
        <dbReference type="Proteomes" id="UP001153069"/>
    </source>
</evidence>
<dbReference type="GO" id="GO:0042054">
    <property type="term" value="F:histone methyltransferase activity"/>
    <property type="evidence" value="ECO:0007669"/>
    <property type="project" value="TreeGrafter"/>
</dbReference>
<dbReference type="Proteomes" id="UP001153069">
    <property type="component" value="Unassembled WGS sequence"/>
</dbReference>
<dbReference type="PANTHER" id="PTHR11006:SF53">
    <property type="entry name" value="PROTEIN ARGININE N-METHYLTRANSFERASE 3"/>
    <property type="match status" value="1"/>
</dbReference>